<evidence type="ECO:0000256" key="2">
    <source>
        <dbReference type="SAM" id="Phobius"/>
    </source>
</evidence>
<dbReference type="AlphaFoldDB" id="A0A1X6XQ50"/>
<dbReference type="Proteomes" id="UP000196581">
    <property type="component" value="Unassembled WGS sequence"/>
</dbReference>
<keyword evidence="4" id="KW-1185">Reference proteome</keyword>
<protein>
    <recommendedName>
        <fullName evidence="5">DUF4190 domain-containing protein</fullName>
    </recommendedName>
</protein>
<proteinExistence type="predicted"/>
<reference evidence="4" key="1">
    <citation type="submission" date="2017-02" db="EMBL/GenBank/DDBJ databases">
        <authorList>
            <person name="Dridi B."/>
        </authorList>
    </citation>
    <scope>NUCLEOTIDE SEQUENCE [LARGE SCALE GENOMIC DNA]</scope>
    <source>
        <strain evidence="4">B Co 03.10</strain>
    </source>
</reference>
<feature type="transmembrane region" description="Helical" evidence="2">
    <location>
        <begin position="49"/>
        <end position="66"/>
    </location>
</feature>
<gene>
    <name evidence="3" type="ORF">FM105_14275</name>
</gene>
<feature type="region of interest" description="Disordered" evidence="1">
    <location>
        <begin position="1"/>
        <end position="46"/>
    </location>
</feature>
<keyword evidence="2" id="KW-0472">Membrane</keyword>
<evidence type="ECO:0000313" key="4">
    <source>
        <dbReference type="Proteomes" id="UP000196581"/>
    </source>
</evidence>
<feature type="transmembrane region" description="Helical" evidence="2">
    <location>
        <begin position="102"/>
        <end position="129"/>
    </location>
</feature>
<name>A0A1X6XQ50_9MICO</name>
<sequence length="177" mass="18204">MGVSNPSPVEDQTRIDPPRDSDASGKGSGAPDGGPDKEPEKPSGPQRTVVKYGLALTVLLAGAILCSMLSLPLVIVSGVLALGAMACAVICLVAGIRAGQVAQAIVTGVIGFIVAGYVLVSAISTVLIWDIRADFEACMADSITEQATAVCQNDYNTQVGDWFERLTGQPMPGSQAD</sequence>
<evidence type="ECO:0000256" key="1">
    <source>
        <dbReference type="SAM" id="MobiDB-lite"/>
    </source>
</evidence>
<feature type="compositionally biased region" description="Basic and acidic residues" evidence="1">
    <location>
        <begin position="11"/>
        <end position="23"/>
    </location>
</feature>
<feature type="transmembrane region" description="Helical" evidence="2">
    <location>
        <begin position="73"/>
        <end position="96"/>
    </location>
</feature>
<dbReference type="EMBL" id="FWFF01000022">
    <property type="protein sequence ID" value="SLN01258.1"/>
    <property type="molecule type" value="Genomic_DNA"/>
</dbReference>
<organism evidence="3 4">
    <name type="scientific">Brevibacterium yomogidense</name>
    <dbReference type="NCBI Taxonomy" id="946573"/>
    <lineage>
        <taxon>Bacteria</taxon>
        <taxon>Bacillati</taxon>
        <taxon>Actinomycetota</taxon>
        <taxon>Actinomycetes</taxon>
        <taxon>Micrococcales</taxon>
        <taxon>Brevibacteriaceae</taxon>
        <taxon>Brevibacterium</taxon>
    </lineage>
</organism>
<evidence type="ECO:0000313" key="3">
    <source>
        <dbReference type="EMBL" id="SLN01258.1"/>
    </source>
</evidence>
<keyword evidence="2" id="KW-1133">Transmembrane helix</keyword>
<evidence type="ECO:0008006" key="5">
    <source>
        <dbReference type="Google" id="ProtNLM"/>
    </source>
</evidence>
<accession>A0A1X6XQ50</accession>
<keyword evidence="2" id="KW-0812">Transmembrane</keyword>